<dbReference type="Gene3D" id="1.20.1070.10">
    <property type="entry name" value="Rhodopsin 7-helix transmembrane proteins"/>
    <property type="match status" value="1"/>
</dbReference>
<feature type="transmembrane region" description="Helical" evidence="8">
    <location>
        <begin position="51"/>
        <end position="75"/>
    </location>
</feature>
<comment type="caution">
    <text evidence="10">The sequence shown here is derived from an EMBL/GenBank/DDBJ whole genome shotgun (WGS) entry which is preliminary data.</text>
</comment>
<evidence type="ECO:0000256" key="3">
    <source>
        <dbReference type="ARBA" id="ARBA00022989"/>
    </source>
</evidence>
<dbReference type="EMBL" id="JAODUO010000093">
    <property type="protein sequence ID" value="KAK2189932.1"/>
    <property type="molecule type" value="Genomic_DNA"/>
</dbReference>
<evidence type="ECO:0000256" key="1">
    <source>
        <dbReference type="ARBA" id="ARBA00004141"/>
    </source>
</evidence>
<keyword evidence="4" id="KW-0297">G-protein coupled receptor</keyword>
<dbReference type="GO" id="GO:0005886">
    <property type="term" value="C:plasma membrane"/>
    <property type="evidence" value="ECO:0007669"/>
    <property type="project" value="TreeGrafter"/>
</dbReference>
<keyword evidence="6" id="KW-0675">Receptor</keyword>
<protein>
    <recommendedName>
        <fullName evidence="9">G-protein coupled receptors family 1 profile domain-containing protein</fullName>
    </recommendedName>
</protein>
<feature type="transmembrane region" description="Helical" evidence="8">
    <location>
        <begin position="160"/>
        <end position="179"/>
    </location>
</feature>
<evidence type="ECO:0000256" key="7">
    <source>
        <dbReference type="ARBA" id="ARBA00023224"/>
    </source>
</evidence>
<keyword evidence="2 8" id="KW-0812">Transmembrane</keyword>
<gene>
    <name evidence="10" type="ORF">NP493_93g03022</name>
</gene>
<dbReference type="CDD" id="cd00637">
    <property type="entry name" value="7tm_classA_rhodopsin-like"/>
    <property type="match status" value="1"/>
</dbReference>
<keyword evidence="3 8" id="KW-1133">Transmembrane helix</keyword>
<dbReference type="PROSITE" id="PS50262">
    <property type="entry name" value="G_PROTEIN_RECEP_F1_2"/>
    <property type="match status" value="1"/>
</dbReference>
<reference evidence="10" key="1">
    <citation type="journal article" date="2023" name="Mol. Biol. Evol.">
        <title>Third-Generation Sequencing Reveals the Adaptive Role of the Epigenome in Three Deep-Sea Polychaetes.</title>
        <authorList>
            <person name="Perez M."/>
            <person name="Aroh O."/>
            <person name="Sun Y."/>
            <person name="Lan Y."/>
            <person name="Juniper S.K."/>
            <person name="Young C.R."/>
            <person name="Angers B."/>
            <person name="Qian P.Y."/>
        </authorList>
    </citation>
    <scope>NUCLEOTIDE SEQUENCE</scope>
    <source>
        <strain evidence="10">R07B-5</strain>
    </source>
</reference>
<name>A0AAD9P8H0_RIDPI</name>
<organism evidence="10 11">
    <name type="scientific">Ridgeia piscesae</name>
    <name type="common">Tubeworm</name>
    <dbReference type="NCBI Taxonomy" id="27915"/>
    <lineage>
        <taxon>Eukaryota</taxon>
        <taxon>Metazoa</taxon>
        <taxon>Spiralia</taxon>
        <taxon>Lophotrochozoa</taxon>
        <taxon>Annelida</taxon>
        <taxon>Polychaeta</taxon>
        <taxon>Sedentaria</taxon>
        <taxon>Canalipalpata</taxon>
        <taxon>Sabellida</taxon>
        <taxon>Siboglinidae</taxon>
        <taxon>Ridgeia</taxon>
    </lineage>
</organism>
<dbReference type="InterPro" id="IPR000276">
    <property type="entry name" value="GPCR_Rhodpsn"/>
</dbReference>
<feature type="transmembrane region" description="Helical" evidence="8">
    <location>
        <begin position="191"/>
        <end position="212"/>
    </location>
</feature>
<evidence type="ECO:0000256" key="5">
    <source>
        <dbReference type="ARBA" id="ARBA00023136"/>
    </source>
</evidence>
<feature type="domain" description="G-protein coupled receptors family 1 profile" evidence="9">
    <location>
        <begin position="69"/>
        <end position="313"/>
    </location>
</feature>
<keyword evidence="5 8" id="KW-0472">Membrane</keyword>
<dbReference type="PANTHER" id="PTHR24243:SF230">
    <property type="entry name" value="G-PROTEIN COUPLED RECEPTORS FAMILY 1 PROFILE DOMAIN-CONTAINING PROTEIN"/>
    <property type="match status" value="1"/>
</dbReference>
<evidence type="ECO:0000256" key="6">
    <source>
        <dbReference type="ARBA" id="ARBA00023170"/>
    </source>
</evidence>
<dbReference type="PRINTS" id="PR00237">
    <property type="entry name" value="GPCRRHODOPSN"/>
</dbReference>
<dbReference type="PANTHER" id="PTHR24243">
    <property type="entry name" value="G-PROTEIN COUPLED RECEPTOR"/>
    <property type="match status" value="1"/>
</dbReference>
<evidence type="ECO:0000313" key="11">
    <source>
        <dbReference type="Proteomes" id="UP001209878"/>
    </source>
</evidence>
<evidence type="ECO:0000256" key="8">
    <source>
        <dbReference type="SAM" id="Phobius"/>
    </source>
</evidence>
<feature type="transmembrane region" description="Helical" evidence="8">
    <location>
        <begin position="87"/>
        <end position="106"/>
    </location>
</feature>
<comment type="subcellular location">
    <subcellularLocation>
        <location evidence="1">Membrane</location>
        <topology evidence="1">Multi-pass membrane protein</topology>
    </subcellularLocation>
</comment>
<evidence type="ECO:0000259" key="9">
    <source>
        <dbReference type="PROSITE" id="PS50262"/>
    </source>
</evidence>
<feature type="transmembrane region" description="Helical" evidence="8">
    <location>
        <begin position="270"/>
        <end position="289"/>
    </location>
</feature>
<evidence type="ECO:0000256" key="4">
    <source>
        <dbReference type="ARBA" id="ARBA00023040"/>
    </source>
</evidence>
<proteinExistence type="predicted"/>
<dbReference type="SUPFAM" id="SSF81321">
    <property type="entry name" value="Family A G protein-coupled receptor-like"/>
    <property type="match status" value="1"/>
</dbReference>
<feature type="transmembrane region" description="Helical" evidence="8">
    <location>
        <begin position="118"/>
        <end position="139"/>
    </location>
</feature>
<dbReference type="Proteomes" id="UP001209878">
    <property type="component" value="Unassembled WGS sequence"/>
</dbReference>
<dbReference type="InterPro" id="IPR017452">
    <property type="entry name" value="GPCR_Rhodpsn_7TM"/>
</dbReference>
<feature type="transmembrane region" description="Helical" evidence="8">
    <location>
        <begin position="301"/>
        <end position="320"/>
    </location>
</feature>
<keyword evidence="11" id="KW-1185">Reference proteome</keyword>
<keyword evidence="7" id="KW-0807">Transducer</keyword>
<sequence length="340" mass="36548">MDSTTISSWNTDSGLLQEVLNDSVAQLANDSVVQLTNDSAAQLTKHIARKIIFIPSLPIFLVVVLGLPGNLFVMAVYIRQMTTSTKVYMFSLAVADSAVCSCGIVLTSAKIDHTALNVVLFFIDFSITFSIYMLAFVSVERLVAVWRPHSFSLSALRAKAALAVIAVAAAVSGGILTIARIHRYKDLGRVFPMTVTLVSVLVMGVCYSLVAVKLLKNLKARKNVGVAGGASSLAPGPSTVSHSVVGTGGGAPGASKVPTKQAKTYKGVSLLFLITVIFIACWLPQWLAYTGVYVSPAVRRVFLLNSAVNPFIYSVASAMFRNDVRQFYHRSLGRLVTHCR</sequence>
<dbReference type="GO" id="GO:0004930">
    <property type="term" value="F:G protein-coupled receptor activity"/>
    <property type="evidence" value="ECO:0007669"/>
    <property type="project" value="UniProtKB-KW"/>
</dbReference>
<dbReference type="AlphaFoldDB" id="A0AAD9P8H0"/>
<accession>A0AAD9P8H0</accession>
<evidence type="ECO:0000313" key="10">
    <source>
        <dbReference type="EMBL" id="KAK2189932.1"/>
    </source>
</evidence>
<dbReference type="Pfam" id="PF00001">
    <property type="entry name" value="7tm_1"/>
    <property type="match status" value="1"/>
</dbReference>
<evidence type="ECO:0000256" key="2">
    <source>
        <dbReference type="ARBA" id="ARBA00022692"/>
    </source>
</evidence>